<evidence type="ECO:0000313" key="2">
    <source>
        <dbReference type="EMBL" id="KAK5628673.1"/>
    </source>
</evidence>
<accession>A0AAN7Z6E8</accession>
<dbReference type="EMBL" id="JAWHQM010000009">
    <property type="protein sequence ID" value="KAK5628673.1"/>
    <property type="molecule type" value="Genomic_DNA"/>
</dbReference>
<evidence type="ECO:0000313" key="3">
    <source>
        <dbReference type="Proteomes" id="UP001305414"/>
    </source>
</evidence>
<feature type="region of interest" description="Disordered" evidence="1">
    <location>
        <begin position="1"/>
        <end position="27"/>
    </location>
</feature>
<comment type="caution">
    <text evidence="2">The sequence shown here is derived from an EMBL/GenBank/DDBJ whole genome shotgun (WGS) entry which is preliminary data.</text>
</comment>
<proteinExistence type="predicted"/>
<feature type="compositionally biased region" description="Basic and acidic residues" evidence="1">
    <location>
        <begin position="115"/>
        <end position="132"/>
    </location>
</feature>
<feature type="region of interest" description="Disordered" evidence="1">
    <location>
        <begin position="85"/>
        <end position="149"/>
    </location>
</feature>
<keyword evidence="3" id="KW-1185">Reference proteome</keyword>
<feature type="compositionally biased region" description="Low complexity" evidence="1">
    <location>
        <begin position="85"/>
        <end position="110"/>
    </location>
</feature>
<dbReference type="Proteomes" id="UP001305414">
    <property type="component" value="Unassembled WGS sequence"/>
</dbReference>
<reference evidence="2 3" key="1">
    <citation type="submission" date="2023-10" db="EMBL/GenBank/DDBJ databases">
        <title>Draft genome sequence of Xylaria bambusicola isolate GMP-LS, the root and basal stem rot pathogen of sugarcane in Indonesia.</title>
        <authorList>
            <person name="Selvaraj P."/>
            <person name="Muralishankar V."/>
            <person name="Muruganantham S."/>
            <person name="Sp S."/>
            <person name="Haryani S."/>
            <person name="Lau K.J.X."/>
            <person name="Naqvi N.I."/>
        </authorList>
    </citation>
    <scope>NUCLEOTIDE SEQUENCE [LARGE SCALE GENOMIC DNA]</scope>
    <source>
        <strain evidence="2">GMP-LS</strain>
    </source>
</reference>
<gene>
    <name evidence="2" type="ORF">RRF57_004388</name>
</gene>
<protein>
    <submittedName>
        <fullName evidence="2">Uncharacterized protein</fullName>
    </submittedName>
</protein>
<dbReference type="AlphaFoldDB" id="A0AAN7Z6E8"/>
<organism evidence="2 3">
    <name type="scientific">Xylaria bambusicola</name>
    <dbReference type="NCBI Taxonomy" id="326684"/>
    <lineage>
        <taxon>Eukaryota</taxon>
        <taxon>Fungi</taxon>
        <taxon>Dikarya</taxon>
        <taxon>Ascomycota</taxon>
        <taxon>Pezizomycotina</taxon>
        <taxon>Sordariomycetes</taxon>
        <taxon>Xylariomycetidae</taxon>
        <taxon>Xylariales</taxon>
        <taxon>Xylariaceae</taxon>
        <taxon>Xylaria</taxon>
    </lineage>
</organism>
<name>A0AAN7Z6E8_9PEZI</name>
<sequence length="149" mass="16099">MSSKRRQRDSLNQNTTGPQAIIETMPKWDGKAERDLLLAMRIAQGDASLSKETWDKAAELMITMGHKDATRWSKVILKNFREQQAQAAVQGGNGATPAAGSAPAPAAIPGRRGRGKDAVSKRKKREEARDGGSGRSDAGRAPAIKKQKH</sequence>
<evidence type="ECO:0000256" key="1">
    <source>
        <dbReference type="SAM" id="MobiDB-lite"/>
    </source>
</evidence>